<organism evidence="5">
    <name type="scientific">Eremochloris sphaerica</name>
    <dbReference type="NCBI Taxonomy" id="1653800"/>
    <lineage>
        <taxon>Eukaryota</taxon>
        <taxon>Viridiplantae</taxon>
        <taxon>Chlorophyta</taxon>
        <taxon>core chlorophytes</taxon>
        <taxon>Trebouxiophyceae</taxon>
        <taxon>Trebouxiophyceae incertae sedis</taxon>
        <taxon>Eremochloris</taxon>
    </lineage>
</organism>
<comment type="subcellular location">
    <subcellularLocation>
        <location evidence="1">Nucleus</location>
    </subcellularLocation>
</comment>
<gene>
    <name evidence="5" type="primary">mnd1</name>
</gene>
<dbReference type="Pfam" id="PF18517">
    <property type="entry name" value="LZ3wCH"/>
    <property type="match status" value="1"/>
</dbReference>
<proteinExistence type="predicted"/>
<evidence type="ECO:0000256" key="2">
    <source>
        <dbReference type="ARBA" id="ARBA00023054"/>
    </source>
</evidence>
<sequence>FTPAIRLSCKELQQGHLLLPLPVAIQLRAAGTAKDAANRWLDNCWLLQSWLKNKYAGMEDELASFFKQVGRVAAGHQPLINAGTSGCVLVSLLGKSDQPGIEVQTGARVQRLPV</sequence>
<dbReference type="GO" id="GO:0005634">
    <property type="term" value="C:nucleus"/>
    <property type="evidence" value="ECO:0007669"/>
    <property type="project" value="UniProtKB-SubCell"/>
</dbReference>
<evidence type="ECO:0000259" key="4">
    <source>
        <dbReference type="Pfam" id="PF18517"/>
    </source>
</evidence>
<feature type="non-terminal residue" evidence="5">
    <location>
        <position position="1"/>
    </location>
</feature>
<reference evidence="5" key="1">
    <citation type="submission" date="2014-12" db="EMBL/GenBank/DDBJ databases">
        <title>Meiotic genes and sexual reproduction in the green algal class Trebouxiophyceae (Chlorophyta).</title>
        <authorList>
            <person name="Fucikova K."/>
            <person name="Pazoutova M."/>
            <person name="Rindi F."/>
        </authorList>
    </citation>
    <scope>NUCLEOTIDE SEQUENCE</scope>
    <source>
        <strain evidence="5">BCP-MX219VF25</strain>
    </source>
</reference>
<evidence type="ECO:0000256" key="1">
    <source>
        <dbReference type="ARBA" id="ARBA00004123"/>
    </source>
</evidence>
<protein>
    <submittedName>
        <fullName evidence="5">Meiotic DNA recombination/cross-over promotion protein 1</fullName>
    </submittedName>
</protein>
<keyword evidence="3" id="KW-0539">Nucleus</keyword>
<evidence type="ECO:0000256" key="3">
    <source>
        <dbReference type="ARBA" id="ARBA00023242"/>
    </source>
</evidence>
<name>A0A0G2UML3_9CHLO</name>
<evidence type="ECO:0000313" key="5">
    <source>
        <dbReference type="EMBL" id="AKI32501.1"/>
    </source>
</evidence>
<dbReference type="AlphaFoldDB" id="A0A0G2UML3"/>
<feature type="domain" description="Leucine zipper with capping helix" evidence="4">
    <location>
        <begin position="31"/>
        <end position="66"/>
    </location>
</feature>
<accession>A0A0G2UML3</accession>
<dbReference type="InterPro" id="IPR040661">
    <property type="entry name" value="LZ3wCH"/>
</dbReference>
<dbReference type="EMBL" id="KP259558">
    <property type="protein sequence ID" value="AKI32501.1"/>
    <property type="molecule type" value="Genomic_DNA"/>
</dbReference>
<keyword evidence="2" id="KW-0175">Coiled coil</keyword>